<evidence type="ECO:0008006" key="10">
    <source>
        <dbReference type="Google" id="ProtNLM"/>
    </source>
</evidence>
<comment type="subcellular location">
    <subcellularLocation>
        <location evidence="1">Cell membrane</location>
        <topology evidence="1">Multi-pass membrane protein</topology>
    </subcellularLocation>
</comment>
<evidence type="ECO:0000256" key="2">
    <source>
        <dbReference type="ARBA" id="ARBA00022448"/>
    </source>
</evidence>
<dbReference type="AlphaFoldDB" id="A0A1L4CX78"/>
<dbReference type="SUPFAM" id="SSF103473">
    <property type="entry name" value="MFS general substrate transporter"/>
    <property type="match status" value="1"/>
</dbReference>
<feature type="transmembrane region" description="Helical" evidence="7">
    <location>
        <begin position="297"/>
        <end position="319"/>
    </location>
</feature>
<dbReference type="RefSeq" id="WP_148696255.1">
    <property type="nucleotide sequence ID" value="NZ_CP017834.1"/>
</dbReference>
<sequence>MPNQEKHYLKKLFAQELVSGFGYLAPLSMLALFLSEFKDITTSQVSLAMLLSSITARWGRLIFAPVLELLKPSVLLAVMQIVGALGYFLLTFYHSFSIMLLALIFIGFFYGSNTIFIRVLTSFLKEKTNQSTINYSIIHIATNIAATLGPILVNFIYIYYNKEFAFISICIFLCLSSIYTLFSLKNISFQKQNNYFKNIFLLLRSKNLFHFYFLIVLSWFFCAQIYTLAPIIISQTLKLPQYIWTIPTLNGVMIIILSVHLNKFFHKFTKNYYYQISLSLIFSLLGFYSIIMNYNIINLYFGVVLLTLSETLFVPAFQALCAELVPEDSRVAIFAIYAVFMGMGEGMGYYFGSKSLNLLNSNLNLYKNSSYILLILILVGIFISIQKTFSIKKNI</sequence>
<dbReference type="GO" id="GO:0022857">
    <property type="term" value="F:transmembrane transporter activity"/>
    <property type="evidence" value="ECO:0007669"/>
    <property type="project" value="InterPro"/>
</dbReference>
<reference evidence="8 9" key="1">
    <citation type="submission" date="2016-10" db="EMBL/GenBank/DDBJ databases">
        <title>Silvanigrella aquatica sp. nov., isolated from a freshwater lake located in the Black Forest, Germany, description of Silvanigrellaceae fam. nov., Silvanigrellales ord. nov., reclassification of the order Bdellovibrionales in the class Oligoflexia, reclassification of the families Bacteriovoracaceae and Halobacteriovoraceae in the new order Bacteriovoracales ord. nov., and reclassification of the family Pseudobacteriovoracaceae in the order Oligoflexiales.</title>
        <authorList>
            <person name="Hahn M.W."/>
            <person name="Schmidt J."/>
            <person name="Koll U."/>
            <person name="Rohde M."/>
            <person name="Verbag S."/>
            <person name="Pitt A."/>
            <person name="Nakai R."/>
            <person name="Naganuma T."/>
            <person name="Lang E."/>
        </authorList>
    </citation>
    <scope>NUCLEOTIDE SEQUENCE [LARGE SCALE GENOMIC DNA]</scope>
    <source>
        <strain evidence="8 9">MWH-Nonnen-W8red</strain>
    </source>
</reference>
<dbReference type="KEGG" id="saqi:AXG55_00795"/>
<dbReference type="InterPro" id="IPR011701">
    <property type="entry name" value="MFS"/>
</dbReference>
<feature type="transmembrane region" description="Helical" evidence="7">
    <location>
        <begin position="241"/>
        <end position="260"/>
    </location>
</feature>
<evidence type="ECO:0000256" key="4">
    <source>
        <dbReference type="ARBA" id="ARBA00022692"/>
    </source>
</evidence>
<feature type="transmembrane region" description="Helical" evidence="7">
    <location>
        <begin position="272"/>
        <end position="291"/>
    </location>
</feature>
<name>A0A1L4CX78_9BACT</name>
<feature type="transmembrane region" description="Helical" evidence="7">
    <location>
        <begin position="12"/>
        <end position="34"/>
    </location>
</feature>
<gene>
    <name evidence="8" type="ORF">AXG55_00795</name>
</gene>
<dbReference type="EMBL" id="CP017834">
    <property type="protein sequence ID" value="APJ02546.1"/>
    <property type="molecule type" value="Genomic_DNA"/>
</dbReference>
<dbReference type="Pfam" id="PF07690">
    <property type="entry name" value="MFS_1"/>
    <property type="match status" value="1"/>
</dbReference>
<feature type="transmembrane region" description="Helical" evidence="7">
    <location>
        <begin position="208"/>
        <end position="229"/>
    </location>
</feature>
<dbReference type="Proteomes" id="UP000184731">
    <property type="component" value="Chromosome"/>
</dbReference>
<evidence type="ECO:0000256" key="1">
    <source>
        <dbReference type="ARBA" id="ARBA00004651"/>
    </source>
</evidence>
<keyword evidence="2" id="KW-0813">Transport</keyword>
<keyword evidence="9" id="KW-1185">Reference proteome</keyword>
<feature type="transmembrane region" description="Helical" evidence="7">
    <location>
        <begin position="371"/>
        <end position="389"/>
    </location>
</feature>
<evidence type="ECO:0000256" key="7">
    <source>
        <dbReference type="SAM" id="Phobius"/>
    </source>
</evidence>
<keyword evidence="5 7" id="KW-1133">Transmembrane helix</keyword>
<feature type="transmembrane region" description="Helical" evidence="7">
    <location>
        <begin position="164"/>
        <end position="187"/>
    </location>
</feature>
<proteinExistence type="predicted"/>
<dbReference type="InterPro" id="IPR036259">
    <property type="entry name" value="MFS_trans_sf"/>
</dbReference>
<evidence type="ECO:0000313" key="9">
    <source>
        <dbReference type="Proteomes" id="UP000184731"/>
    </source>
</evidence>
<feature type="transmembrane region" description="Helical" evidence="7">
    <location>
        <begin position="133"/>
        <end position="158"/>
    </location>
</feature>
<dbReference type="InterPro" id="IPR050171">
    <property type="entry name" value="MFS_Transporters"/>
</dbReference>
<evidence type="ECO:0000256" key="6">
    <source>
        <dbReference type="ARBA" id="ARBA00023136"/>
    </source>
</evidence>
<keyword evidence="4 7" id="KW-0812">Transmembrane</keyword>
<dbReference type="STRING" id="1915309.AXG55_00795"/>
<dbReference type="GO" id="GO:0005886">
    <property type="term" value="C:plasma membrane"/>
    <property type="evidence" value="ECO:0007669"/>
    <property type="project" value="UniProtKB-SubCell"/>
</dbReference>
<evidence type="ECO:0000256" key="3">
    <source>
        <dbReference type="ARBA" id="ARBA00022475"/>
    </source>
</evidence>
<evidence type="ECO:0000256" key="5">
    <source>
        <dbReference type="ARBA" id="ARBA00022989"/>
    </source>
</evidence>
<dbReference type="OrthoDB" id="8207790at2"/>
<feature type="transmembrane region" description="Helical" evidence="7">
    <location>
        <begin position="46"/>
        <end position="67"/>
    </location>
</feature>
<feature type="transmembrane region" description="Helical" evidence="7">
    <location>
        <begin position="99"/>
        <end position="121"/>
    </location>
</feature>
<accession>A0A1L4CX78</accession>
<feature type="transmembrane region" description="Helical" evidence="7">
    <location>
        <begin position="331"/>
        <end position="351"/>
    </location>
</feature>
<dbReference type="PANTHER" id="PTHR23517:SF3">
    <property type="entry name" value="INTEGRAL MEMBRANE TRANSPORT PROTEIN"/>
    <property type="match status" value="1"/>
</dbReference>
<protein>
    <recommendedName>
        <fullName evidence="10">Major facilitator superfamily (MFS) profile domain-containing protein</fullName>
    </recommendedName>
</protein>
<dbReference type="PANTHER" id="PTHR23517">
    <property type="entry name" value="RESISTANCE PROTEIN MDTM, PUTATIVE-RELATED-RELATED"/>
    <property type="match status" value="1"/>
</dbReference>
<organism evidence="8 9">
    <name type="scientific">Silvanigrella aquatica</name>
    <dbReference type="NCBI Taxonomy" id="1915309"/>
    <lineage>
        <taxon>Bacteria</taxon>
        <taxon>Pseudomonadati</taxon>
        <taxon>Bdellovibrionota</taxon>
        <taxon>Oligoflexia</taxon>
        <taxon>Silvanigrellales</taxon>
        <taxon>Silvanigrellaceae</taxon>
        <taxon>Silvanigrella</taxon>
    </lineage>
</organism>
<feature type="transmembrane region" description="Helical" evidence="7">
    <location>
        <begin position="74"/>
        <end position="93"/>
    </location>
</feature>
<dbReference type="Gene3D" id="1.20.1250.20">
    <property type="entry name" value="MFS general substrate transporter like domains"/>
    <property type="match status" value="1"/>
</dbReference>
<keyword evidence="6 7" id="KW-0472">Membrane</keyword>
<evidence type="ECO:0000313" key="8">
    <source>
        <dbReference type="EMBL" id="APJ02546.1"/>
    </source>
</evidence>
<keyword evidence="3" id="KW-1003">Cell membrane</keyword>